<feature type="signal peptide" evidence="1">
    <location>
        <begin position="1"/>
        <end position="17"/>
    </location>
</feature>
<evidence type="ECO:0000313" key="3">
    <source>
        <dbReference type="Proteomes" id="UP000016922"/>
    </source>
</evidence>
<keyword evidence="1" id="KW-0732">Signal</keyword>
<feature type="chain" id="PRO_5004508644" evidence="1">
    <location>
        <begin position="18"/>
        <end position="232"/>
    </location>
</feature>
<dbReference type="GeneID" id="19465157"/>
<dbReference type="KEGG" id="glz:GLAREA_06103"/>
<evidence type="ECO:0000313" key="2">
    <source>
        <dbReference type="EMBL" id="EPE33091.1"/>
    </source>
</evidence>
<evidence type="ECO:0000256" key="1">
    <source>
        <dbReference type="SAM" id="SignalP"/>
    </source>
</evidence>
<dbReference type="RefSeq" id="XP_008079708.1">
    <property type="nucleotide sequence ID" value="XM_008081517.1"/>
</dbReference>
<name>S3DLZ7_GLAL2</name>
<dbReference type="AlphaFoldDB" id="S3DLZ7"/>
<keyword evidence="3" id="KW-1185">Reference proteome</keyword>
<dbReference type="HOGENOM" id="CLU_1194976_0_0_1"/>
<dbReference type="Proteomes" id="UP000016922">
    <property type="component" value="Unassembled WGS sequence"/>
</dbReference>
<gene>
    <name evidence="2" type="ORF">GLAREA_06103</name>
</gene>
<sequence length="232" mass="24152">MYLNAGFMLGVFSVALGAPLFTTNSPSVINGLEKRQPNGFPFTLLASVIASLTDGAAIALLGAPKVAGGPADPLAFLQNLLGQKDANKKRQIFDDITNPTALVSQVTAAATDGVALSVLGAKPVAGGGSNLLNLLPNTNGELIPLGLLDVLAARHAVTKQPTMSSFVTPHAETFIDISYPISHADHDDFPISKRAVSMNVVHPRQLSQLPTLLDGLSSELTDPLANVINQSL</sequence>
<proteinExistence type="predicted"/>
<accession>S3DLZ7</accession>
<organism evidence="2 3">
    <name type="scientific">Glarea lozoyensis (strain ATCC 20868 / MF5171)</name>
    <dbReference type="NCBI Taxonomy" id="1116229"/>
    <lineage>
        <taxon>Eukaryota</taxon>
        <taxon>Fungi</taxon>
        <taxon>Dikarya</taxon>
        <taxon>Ascomycota</taxon>
        <taxon>Pezizomycotina</taxon>
        <taxon>Leotiomycetes</taxon>
        <taxon>Helotiales</taxon>
        <taxon>Helotiaceae</taxon>
        <taxon>Glarea</taxon>
    </lineage>
</organism>
<reference evidence="2 3" key="1">
    <citation type="journal article" date="2013" name="BMC Genomics">
        <title>Genomics-driven discovery of the pneumocandin biosynthetic gene cluster in the fungus Glarea lozoyensis.</title>
        <authorList>
            <person name="Chen L."/>
            <person name="Yue Q."/>
            <person name="Zhang X."/>
            <person name="Xiang M."/>
            <person name="Wang C."/>
            <person name="Li S."/>
            <person name="Che Y."/>
            <person name="Ortiz-Lopez F.J."/>
            <person name="Bills G.F."/>
            <person name="Liu X."/>
            <person name="An Z."/>
        </authorList>
    </citation>
    <scope>NUCLEOTIDE SEQUENCE [LARGE SCALE GENOMIC DNA]</scope>
    <source>
        <strain evidence="3">ATCC 20868 / MF5171</strain>
    </source>
</reference>
<dbReference type="EMBL" id="KE145358">
    <property type="protein sequence ID" value="EPE33091.1"/>
    <property type="molecule type" value="Genomic_DNA"/>
</dbReference>
<protein>
    <submittedName>
        <fullName evidence="2">Uncharacterized protein</fullName>
    </submittedName>
</protein>